<organism evidence="2 3">
    <name type="scientific">Allacma fusca</name>
    <dbReference type="NCBI Taxonomy" id="39272"/>
    <lineage>
        <taxon>Eukaryota</taxon>
        <taxon>Metazoa</taxon>
        <taxon>Ecdysozoa</taxon>
        <taxon>Arthropoda</taxon>
        <taxon>Hexapoda</taxon>
        <taxon>Collembola</taxon>
        <taxon>Symphypleona</taxon>
        <taxon>Sminthuridae</taxon>
        <taxon>Allacma</taxon>
    </lineage>
</organism>
<protein>
    <submittedName>
        <fullName evidence="2">Uncharacterized protein</fullName>
    </submittedName>
</protein>
<dbReference type="OrthoDB" id="6371365at2759"/>
<accession>A0A8J2Q2H5</accession>
<feature type="compositionally biased region" description="Basic and acidic residues" evidence="1">
    <location>
        <begin position="106"/>
        <end position="118"/>
    </location>
</feature>
<evidence type="ECO:0000313" key="2">
    <source>
        <dbReference type="EMBL" id="CAG7838167.1"/>
    </source>
</evidence>
<dbReference type="Proteomes" id="UP000708208">
    <property type="component" value="Unassembled WGS sequence"/>
</dbReference>
<proteinExistence type="predicted"/>
<dbReference type="EMBL" id="CAJVCH010571657">
    <property type="protein sequence ID" value="CAG7838167.1"/>
    <property type="molecule type" value="Genomic_DNA"/>
</dbReference>
<comment type="caution">
    <text evidence="2">The sequence shown here is derived from an EMBL/GenBank/DDBJ whole genome shotgun (WGS) entry which is preliminary data.</text>
</comment>
<reference evidence="2" key="1">
    <citation type="submission" date="2021-06" db="EMBL/GenBank/DDBJ databases">
        <authorList>
            <person name="Hodson N. C."/>
            <person name="Mongue J. A."/>
            <person name="Jaron S. K."/>
        </authorList>
    </citation>
    <scope>NUCLEOTIDE SEQUENCE</scope>
</reference>
<sequence>MVREGFLLTRLQVFTIIRPRVAFLKADSKMREIIRAVVIASLVFLMATDVKEILTELSNSATMKPFMEWINPHGGKPYRAKRRIHSVNPEAFEDTHNSSPYISDHFNTKEEDTKDLKEGNPLQDPALEAVRKKLQAAGFTSAATGQPANQLDFNDHEKEQIQALKTHITSVMQQWCLPKLVCELHASMSDRSTLTEAERSLLSLIRETSLGSMGEVVSRYHFAAHMGQLLSGVDGNGCHNLYPNCPLSGNKLYHSEKRVLFRTCPYNFLKLCLYSWS</sequence>
<feature type="region of interest" description="Disordered" evidence="1">
    <location>
        <begin position="98"/>
        <end position="119"/>
    </location>
</feature>
<evidence type="ECO:0000313" key="3">
    <source>
        <dbReference type="Proteomes" id="UP000708208"/>
    </source>
</evidence>
<gene>
    <name evidence="2" type="ORF">AFUS01_LOCUS47162</name>
</gene>
<name>A0A8J2Q2H5_9HEXA</name>
<dbReference type="AlphaFoldDB" id="A0A8J2Q2H5"/>
<keyword evidence="3" id="KW-1185">Reference proteome</keyword>
<evidence type="ECO:0000256" key="1">
    <source>
        <dbReference type="SAM" id="MobiDB-lite"/>
    </source>
</evidence>